<name>A0ABU2D111_9EURY</name>
<dbReference type="Proteomes" id="UP001246244">
    <property type="component" value="Unassembled WGS sequence"/>
</dbReference>
<dbReference type="EMBL" id="JAVKPK010000025">
    <property type="protein sequence ID" value="MDR7665671.1"/>
    <property type="molecule type" value="Genomic_DNA"/>
</dbReference>
<proteinExistence type="predicted"/>
<dbReference type="RefSeq" id="WP_310575698.1">
    <property type="nucleotide sequence ID" value="NZ_JAVKPK010000025.1"/>
</dbReference>
<reference evidence="2" key="1">
    <citation type="submission" date="2023-07" db="EMBL/GenBank/DDBJ databases">
        <title>Whole-genome sequencing of a new Methanosarcina sp. Z-7115.</title>
        <authorList>
            <person name="Zhilina T.N."/>
            <person name="Merkel A.Y."/>
        </authorList>
    </citation>
    <scope>NUCLEOTIDE SEQUENCE [LARGE SCALE GENOMIC DNA]</scope>
    <source>
        <strain evidence="2">Z-7115</strain>
    </source>
</reference>
<organism evidence="1 2">
    <name type="scientific">Methanosarcina baikalica</name>
    <dbReference type="NCBI Taxonomy" id="3073890"/>
    <lineage>
        <taxon>Archaea</taxon>
        <taxon>Methanobacteriati</taxon>
        <taxon>Methanobacteriota</taxon>
        <taxon>Stenosarchaea group</taxon>
        <taxon>Methanomicrobia</taxon>
        <taxon>Methanosarcinales</taxon>
        <taxon>Methanosarcinaceae</taxon>
        <taxon>Methanosarcina</taxon>
    </lineage>
</organism>
<evidence type="ECO:0000313" key="1">
    <source>
        <dbReference type="EMBL" id="MDR7665671.1"/>
    </source>
</evidence>
<gene>
    <name evidence="1" type="ORF">RG963_07775</name>
</gene>
<keyword evidence="2" id="KW-1185">Reference proteome</keyword>
<evidence type="ECO:0000313" key="2">
    <source>
        <dbReference type="Proteomes" id="UP001246244"/>
    </source>
</evidence>
<sequence>MGMFVIITVSATILASHTIAISYSESFLKGFDSPVTAYSSTTRPLPSIIRSSAGIRSLEDITRIFQK</sequence>
<accession>A0ABU2D111</accession>
<comment type="caution">
    <text evidence="1">The sequence shown here is derived from an EMBL/GenBank/DDBJ whole genome shotgun (WGS) entry which is preliminary data.</text>
</comment>
<protein>
    <submittedName>
        <fullName evidence="1">Uncharacterized protein</fullName>
    </submittedName>
</protein>